<sequence length="284" mass="29426">MRVKAAMQSLIRTIGKTKELDPAAEKLSGWVDAATRSPAVKNALSGAWLGHQVHPMLTDLPIGAWGAAAVLDLTGADPAASRRLVGLGILASAPTAAAGASDWSATIGSAKRVGLVHAAANATASALQITSWLLRRRGHHGAGKALSLLGLGLTLGSSYLGGHLSFVRGTGVNHTAFQPTVRRWIDVGADADLAEGARTRVMAGDVPVLLVRINARLHAISAVCTHAGGPLDEGELGADGCVTCPWHGSRFRIDDGAVRRGPASVPQPRWEAKVEDGRILLRSA</sequence>
<dbReference type="InterPro" id="IPR017941">
    <property type="entry name" value="Rieske_2Fe-2S"/>
</dbReference>
<evidence type="ECO:0000256" key="1">
    <source>
        <dbReference type="ARBA" id="ARBA00022714"/>
    </source>
</evidence>
<protein>
    <submittedName>
        <fullName evidence="8">Ferredoxin CarAc</fullName>
    </submittedName>
</protein>
<keyword evidence="9" id="KW-1185">Reference proteome</keyword>
<name>A0A0F0KBF1_9MICO</name>
<dbReference type="PATRIC" id="fig|582680.7.peg.3824"/>
<dbReference type="Pfam" id="PF00355">
    <property type="entry name" value="Rieske"/>
    <property type="match status" value="1"/>
</dbReference>
<dbReference type="GO" id="GO:0004497">
    <property type="term" value="F:monooxygenase activity"/>
    <property type="evidence" value="ECO:0007669"/>
    <property type="project" value="UniProtKB-ARBA"/>
</dbReference>
<dbReference type="PANTHER" id="PTHR21496:SF0">
    <property type="entry name" value="RIESKE DOMAIN-CONTAINING PROTEIN"/>
    <property type="match status" value="1"/>
</dbReference>
<dbReference type="PROSITE" id="PS51296">
    <property type="entry name" value="RIESKE"/>
    <property type="match status" value="1"/>
</dbReference>
<comment type="caution">
    <text evidence="8">The sequence shown here is derived from an EMBL/GenBank/DDBJ whole genome shotgun (WGS) entry which is preliminary data.</text>
</comment>
<dbReference type="CDD" id="cd03467">
    <property type="entry name" value="Rieske"/>
    <property type="match status" value="1"/>
</dbReference>
<evidence type="ECO:0000256" key="6">
    <source>
        <dbReference type="ARBA" id="ARBA00038001"/>
    </source>
</evidence>
<evidence type="ECO:0000256" key="5">
    <source>
        <dbReference type="ARBA" id="ARBA00034078"/>
    </source>
</evidence>
<dbReference type="AlphaFoldDB" id="A0A0F0KBF1"/>
<evidence type="ECO:0000256" key="2">
    <source>
        <dbReference type="ARBA" id="ARBA00022723"/>
    </source>
</evidence>
<dbReference type="Gene3D" id="2.102.10.10">
    <property type="entry name" value="Rieske [2Fe-2S] iron-sulphur domain"/>
    <property type="match status" value="1"/>
</dbReference>
<gene>
    <name evidence="8" type="primary">carAc</name>
    <name evidence="8" type="ORF">RL72_03769</name>
</gene>
<evidence type="ECO:0000313" key="8">
    <source>
        <dbReference type="EMBL" id="KJL17520.1"/>
    </source>
</evidence>
<dbReference type="GO" id="GO:0046872">
    <property type="term" value="F:metal ion binding"/>
    <property type="evidence" value="ECO:0007669"/>
    <property type="project" value="UniProtKB-KW"/>
</dbReference>
<dbReference type="Pfam" id="PF09990">
    <property type="entry name" value="DUF2231"/>
    <property type="match status" value="1"/>
</dbReference>
<evidence type="ECO:0000259" key="7">
    <source>
        <dbReference type="PROSITE" id="PS51296"/>
    </source>
</evidence>
<accession>A0A0F0KBF1</accession>
<comment type="cofactor">
    <cofactor evidence="5">
        <name>[2Fe-2S] cluster</name>
        <dbReference type="ChEBI" id="CHEBI:190135"/>
    </cofactor>
</comment>
<dbReference type="GO" id="GO:0016705">
    <property type="term" value="F:oxidoreductase activity, acting on paired donors, with incorporation or reduction of molecular oxygen"/>
    <property type="evidence" value="ECO:0007669"/>
    <property type="project" value="UniProtKB-ARBA"/>
</dbReference>
<keyword evidence="4" id="KW-0411">Iron-sulfur</keyword>
<keyword evidence="3" id="KW-0408">Iron</keyword>
<dbReference type="InterPro" id="IPR036922">
    <property type="entry name" value="Rieske_2Fe-2S_sf"/>
</dbReference>
<comment type="similarity">
    <text evidence="6">Belongs to the bacterial ring-hydroxylating dioxygenase ferredoxin component family.</text>
</comment>
<dbReference type="RefSeq" id="WP_211256084.1">
    <property type="nucleotide sequence ID" value="NZ_FNGQ01000001.1"/>
</dbReference>
<dbReference type="InterPro" id="IPR019251">
    <property type="entry name" value="DUF2231_TM"/>
</dbReference>
<proteinExistence type="inferred from homology"/>
<reference evidence="8 9" key="1">
    <citation type="submission" date="2015-02" db="EMBL/GenBank/DDBJ databases">
        <title>Draft genome sequences of ten Microbacterium spp. with emphasis on heavy metal contaminated environments.</title>
        <authorList>
            <person name="Corretto E."/>
        </authorList>
    </citation>
    <scope>NUCLEOTIDE SEQUENCE [LARGE SCALE GENOMIC DNA]</scope>
    <source>
        <strain evidence="8 9">DSM 23848</strain>
    </source>
</reference>
<evidence type="ECO:0000313" key="9">
    <source>
        <dbReference type="Proteomes" id="UP000033448"/>
    </source>
</evidence>
<keyword evidence="2" id="KW-0479">Metal-binding</keyword>
<dbReference type="Proteomes" id="UP000033448">
    <property type="component" value="Unassembled WGS sequence"/>
</dbReference>
<keyword evidence="1" id="KW-0001">2Fe-2S</keyword>
<feature type="domain" description="Rieske" evidence="7">
    <location>
        <begin position="184"/>
        <end position="281"/>
    </location>
</feature>
<evidence type="ECO:0000256" key="3">
    <source>
        <dbReference type="ARBA" id="ARBA00023004"/>
    </source>
</evidence>
<organism evidence="8 9">
    <name type="scientific">Microbacterium azadirachtae</name>
    <dbReference type="NCBI Taxonomy" id="582680"/>
    <lineage>
        <taxon>Bacteria</taxon>
        <taxon>Bacillati</taxon>
        <taxon>Actinomycetota</taxon>
        <taxon>Actinomycetes</taxon>
        <taxon>Micrococcales</taxon>
        <taxon>Microbacteriaceae</taxon>
        <taxon>Microbacterium</taxon>
    </lineage>
</organism>
<dbReference type="EMBL" id="JYIT01000086">
    <property type="protein sequence ID" value="KJL17520.1"/>
    <property type="molecule type" value="Genomic_DNA"/>
</dbReference>
<dbReference type="SUPFAM" id="SSF50022">
    <property type="entry name" value="ISP domain"/>
    <property type="match status" value="1"/>
</dbReference>
<dbReference type="GO" id="GO:0051537">
    <property type="term" value="F:2 iron, 2 sulfur cluster binding"/>
    <property type="evidence" value="ECO:0007669"/>
    <property type="project" value="UniProtKB-KW"/>
</dbReference>
<evidence type="ECO:0000256" key="4">
    <source>
        <dbReference type="ARBA" id="ARBA00023014"/>
    </source>
</evidence>
<dbReference type="PANTHER" id="PTHR21496">
    <property type="entry name" value="FERREDOXIN-RELATED"/>
    <property type="match status" value="1"/>
</dbReference>